<feature type="non-terminal residue" evidence="1">
    <location>
        <position position="62"/>
    </location>
</feature>
<gene>
    <name evidence="1" type="ORF">SAMN02745121_08666</name>
</gene>
<accession>A0A1I2IGU7</accession>
<name>A0A1I2IGU7_9BACT</name>
<organism evidence="1 2">
    <name type="scientific">Nannocystis exedens</name>
    <dbReference type="NCBI Taxonomy" id="54"/>
    <lineage>
        <taxon>Bacteria</taxon>
        <taxon>Pseudomonadati</taxon>
        <taxon>Myxococcota</taxon>
        <taxon>Polyangia</taxon>
        <taxon>Nannocystales</taxon>
        <taxon>Nannocystaceae</taxon>
        <taxon>Nannocystis</taxon>
    </lineage>
</organism>
<keyword evidence="2" id="KW-1185">Reference proteome</keyword>
<evidence type="ECO:0000313" key="2">
    <source>
        <dbReference type="Proteomes" id="UP000199400"/>
    </source>
</evidence>
<sequence>MAMGHDNGEQPTLFITYDKLQGLGHPFYEALDKLLRKHGFDRFAEKQCEPFYAEVMGRPGLA</sequence>
<dbReference type="AlphaFoldDB" id="A0A1I2IGU7"/>
<evidence type="ECO:0000313" key="1">
    <source>
        <dbReference type="EMBL" id="SFF40860.1"/>
    </source>
</evidence>
<proteinExistence type="predicted"/>
<dbReference type="Proteomes" id="UP000199400">
    <property type="component" value="Unassembled WGS sequence"/>
</dbReference>
<dbReference type="EMBL" id="FOMX01000065">
    <property type="protein sequence ID" value="SFF40860.1"/>
    <property type="molecule type" value="Genomic_DNA"/>
</dbReference>
<protein>
    <submittedName>
        <fullName evidence="1">Uncharacterized protein</fullName>
    </submittedName>
</protein>
<reference evidence="2" key="1">
    <citation type="submission" date="2016-10" db="EMBL/GenBank/DDBJ databases">
        <authorList>
            <person name="Varghese N."/>
            <person name="Submissions S."/>
        </authorList>
    </citation>
    <scope>NUCLEOTIDE SEQUENCE [LARGE SCALE GENOMIC DNA]</scope>
    <source>
        <strain evidence="2">ATCC 25963</strain>
    </source>
</reference>